<gene>
    <name evidence="6" type="ORF">ATL40_2717</name>
</gene>
<proteinExistence type="inferred from homology"/>
<dbReference type="Gene3D" id="3.50.50.60">
    <property type="entry name" value="FAD/NAD(P)-binding domain"/>
    <property type="match status" value="2"/>
</dbReference>
<evidence type="ECO:0000313" key="6">
    <source>
        <dbReference type="EMBL" id="PFG21097.1"/>
    </source>
</evidence>
<evidence type="ECO:0000256" key="3">
    <source>
        <dbReference type="ARBA" id="ARBA00023002"/>
    </source>
</evidence>
<dbReference type="RefSeq" id="WP_098469988.1">
    <property type="nucleotide sequence ID" value="NZ_PDJD01000001.1"/>
</dbReference>
<dbReference type="Proteomes" id="UP000224915">
    <property type="component" value="Unassembled WGS sequence"/>
</dbReference>
<dbReference type="InterPro" id="IPR002937">
    <property type="entry name" value="Amino_oxidase"/>
</dbReference>
<dbReference type="OrthoDB" id="9774675at2"/>
<protein>
    <submittedName>
        <fullName evidence="6">Phytoene desaturase</fullName>
    </submittedName>
</protein>
<keyword evidence="2 4" id="KW-0125">Carotenoid biosynthesis</keyword>
<name>A0A2A9D315_9MICO</name>
<reference evidence="6 7" key="1">
    <citation type="submission" date="2017-10" db="EMBL/GenBank/DDBJ databases">
        <title>Sequencing the genomes of 1000 actinobacteria strains.</title>
        <authorList>
            <person name="Klenk H.-P."/>
        </authorList>
    </citation>
    <scope>NUCLEOTIDE SEQUENCE [LARGE SCALE GENOMIC DNA]</scope>
    <source>
        <strain evidence="6 7">DSM 21801</strain>
    </source>
</reference>
<evidence type="ECO:0000259" key="5">
    <source>
        <dbReference type="Pfam" id="PF01593"/>
    </source>
</evidence>
<dbReference type="GO" id="GO:0016491">
    <property type="term" value="F:oxidoreductase activity"/>
    <property type="evidence" value="ECO:0007669"/>
    <property type="project" value="UniProtKB-KW"/>
</dbReference>
<evidence type="ECO:0000256" key="2">
    <source>
        <dbReference type="ARBA" id="ARBA00022746"/>
    </source>
</evidence>
<comment type="caution">
    <text evidence="6">The sequence shown here is derived from an EMBL/GenBank/DDBJ whole genome shotgun (WGS) entry which is preliminary data.</text>
</comment>
<evidence type="ECO:0000256" key="4">
    <source>
        <dbReference type="RuleBase" id="RU362075"/>
    </source>
</evidence>
<dbReference type="EMBL" id="PDJD01000001">
    <property type="protein sequence ID" value="PFG21097.1"/>
    <property type="molecule type" value="Genomic_DNA"/>
</dbReference>
<dbReference type="Pfam" id="PF01593">
    <property type="entry name" value="Amino_oxidase"/>
    <property type="match status" value="1"/>
</dbReference>
<dbReference type="AlphaFoldDB" id="A0A2A9D315"/>
<dbReference type="NCBIfam" id="TIGR02734">
    <property type="entry name" value="crtI_fam"/>
    <property type="match status" value="1"/>
</dbReference>
<dbReference type="InterPro" id="IPR014105">
    <property type="entry name" value="Carotenoid/retinoid_OxRdtase"/>
</dbReference>
<dbReference type="PANTHER" id="PTHR43734:SF1">
    <property type="entry name" value="PHYTOENE DESATURASE"/>
    <property type="match status" value="1"/>
</dbReference>
<comment type="pathway">
    <text evidence="1 4">Carotenoid biosynthesis.</text>
</comment>
<keyword evidence="7" id="KW-1185">Reference proteome</keyword>
<accession>A0A2A9D315</accession>
<sequence length="493" mass="53173">MRVVVVGAGVGGLATAARTAAAGHEVTVLEAHEVGGKLGVHREAGYLWDTGPSLVTMPHVFDELWRDTGGDPGLELERLDPAFRYRFPDGSTLAMPGRLEEVPAAMDRDLGAGTGAQWAELMRRAAIMWRVAEPAFLREPLSLTGVRDAVAGLPPGTAMADLAPWRTLRRYGADSLRDPRLRMLLDRYATYTGSDPRRAPSPLITVPYSEQRFGSWYIRGGLTRLAQALAQRVRDLGGSIRTGQRVVAAHRDGVRTASGEWVGADAVVLNADARQVYTHLMPHRGRAWLLNRATPSFSGFVMLLGLADLPERVRTAAHHRVLFAEDYDSEFDGLFGRRPRGRSRPVRRPTVYVTSPDDPATVPAGVPGASAWFVLVNAPRHDPARGADWDAPGLAEAYADHVLEVMASRGLDVRRHVRVRHLRTPADLERATLAPGGSIYGTSSNGMFGAFLRPSNATPVDGVHLVGGSAHPGGGLPLVAMSARIVAERIGPA</sequence>
<evidence type="ECO:0000256" key="1">
    <source>
        <dbReference type="ARBA" id="ARBA00004829"/>
    </source>
</evidence>
<dbReference type="InterPro" id="IPR036188">
    <property type="entry name" value="FAD/NAD-bd_sf"/>
</dbReference>
<dbReference type="PANTHER" id="PTHR43734">
    <property type="entry name" value="PHYTOENE DESATURASE"/>
    <property type="match status" value="1"/>
</dbReference>
<comment type="similarity">
    <text evidence="4">Belongs to the carotenoid/retinoid oxidoreductase family.</text>
</comment>
<evidence type="ECO:0000313" key="7">
    <source>
        <dbReference type="Proteomes" id="UP000224915"/>
    </source>
</evidence>
<dbReference type="SUPFAM" id="SSF51905">
    <property type="entry name" value="FAD/NAD(P)-binding domain"/>
    <property type="match status" value="2"/>
</dbReference>
<feature type="domain" description="Amine oxidase" evidence="5">
    <location>
        <begin position="11"/>
        <end position="280"/>
    </location>
</feature>
<organism evidence="6 7">
    <name type="scientific">Serinibacter salmoneus</name>
    <dbReference type="NCBI Taxonomy" id="556530"/>
    <lineage>
        <taxon>Bacteria</taxon>
        <taxon>Bacillati</taxon>
        <taxon>Actinomycetota</taxon>
        <taxon>Actinomycetes</taxon>
        <taxon>Micrococcales</taxon>
        <taxon>Beutenbergiaceae</taxon>
        <taxon>Serinibacter</taxon>
    </lineage>
</organism>
<keyword evidence="3 4" id="KW-0560">Oxidoreductase</keyword>
<dbReference type="GO" id="GO:0016117">
    <property type="term" value="P:carotenoid biosynthetic process"/>
    <property type="evidence" value="ECO:0007669"/>
    <property type="project" value="UniProtKB-KW"/>
</dbReference>